<name>A0A4Q1BZI1_9BACT</name>
<evidence type="ECO:0000313" key="4">
    <source>
        <dbReference type="EMBL" id="RXK48855.1"/>
    </source>
</evidence>
<dbReference type="SMART" id="SM00857">
    <property type="entry name" value="Resolvase"/>
    <property type="match status" value="1"/>
</dbReference>
<dbReference type="InterPro" id="IPR006119">
    <property type="entry name" value="Resolv_N"/>
</dbReference>
<dbReference type="Gene3D" id="3.40.50.1390">
    <property type="entry name" value="Resolvase, N-terminal catalytic domain"/>
    <property type="match status" value="1"/>
</dbReference>
<comment type="caution">
    <text evidence="4">The sequence shown here is derived from an EMBL/GenBank/DDBJ whole genome shotgun (WGS) entry which is preliminary data.</text>
</comment>
<dbReference type="AlphaFoldDB" id="A0A4Q1BZI1"/>
<dbReference type="OrthoDB" id="2290206at2"/>
<dbReference type="Pfam" id="PF00239">
    <property type="entry name" value="Resolvase"/>
    <property type="match status" value="1"/>
</dbReference>
<evidence type="ECO:0000313" key="5">
    <source>
        <dbReference type="Proteomes" id="UP000289455"/>
    </source>
</evidence>
<dbReference type="GO" id="GO:0000150">
    <property type="term" value="F:DNA strand exchange activity"/>
    <property type="evidence" value="ECO:0007669"/>
    <property type="project" value="InterPro"/>
</dbReference>
<reference evidence="4 5" key="1">
    <citation type="submission" date="2019-01" db="EMBL/GenBank/DDBJ databases">
        <title>Cytophagaceae bacterium strain CAR-16.</title>
        <authorList>
            <person name="Chen W.-M."/>
        </authorList>
    </citation>
    <scope>NUCLEOTIDE SEQUENCE [LARGE SCALE GENOMIC DNA]</scope>
    <source>
        <strain evidence="4 5">CAR-16</strain>
    </source>
</reference>
<dbReference type="CDD" id="cd03768">
    <property type="entry name" value="SR_ResInv"/>
    <property type="match status" value="1"/>
</dbReference>
<dbReference type="GO" id="GO:0003677">
    <property type="term" value="F:DNA binding"/>
    <property type="evidence" value="ECO:0007669"/>
    <property type="project" value="UniProtKB-KW"/>
</dbReference>
<dbReference type="InterPro" id="IPR050639">
    <property type="entry name" value="SSR_resolvase"/>
</dbReference>
<keyword evidence="5" id="KW-1185">Reference proteome</keyword>
<accession>A0A4Q1BZI1</accession>
<dbReference type="SUPFAM" id="SSF53041">
    <property type="entry name" value="Resolvase-like"/>
    <property type="match status" value="1"/>
</dbReference>
<dbReference type="PANTHER" id="PTHR30461:SF2">
    <property type="entry name" value="SERINE RECOMBINASE PINE-RELATED"/>
    <property type="match status" value="1"/>
</dbReference>
<dbReference type="Proteomes" id="UP000289455">
    <property type="component" value="Unassembled WGS sequence"/>
</dbReference>
<protein>
    <submittedName>
        <fullName evidence="4">Recombinase family protein</fullName>
    </submittedName>
</protein>
<dbReference type="InterPro" id="IPR036162">
    <property type="entry name" value="Resolvase-like_N_sf"/>
</dbReference>
<gene>
    <name evidence="4" type="ORF">ESB04_07835</name>
</gene>
<dbReference type="PROSITE" id="PS51736">
    <property type="entry name" value="RECOMBINASES_3"/>
    <property type="match status" value="1"/>
</dbReference>
<dbReference type="RefSeq" id="WP_129027179.1">
    <property type="nucleotide sequence ID" value="NZ_SDHY01000004.1"/>
</dbReference>
<evidence type="ECO:0000259" key="3">
    <source>
        <dbReference type="PROSITE" id="PS51736"/>
    </source>
</evidence>
<evidence type="ECO:0000256" key="1">
    <source>
        <dbReference type="ARBA" id="ARBA00023125"/>
    </source>
</evidence>
<organism evidence="4 5">
    <name type="scientific">Aquirufa rosea</name>
    <dbReference type="NCBI Taxonomy" id="2509241"/>
    <lineage>
        <taxon>Bacteria</taxon>
        <taxon>Pseudomonadati</taxon>
        <taxon>Bacteroidota</taxon>
        <taxon>Cytophagia</taxon>
        <taxon>Cytophagales</taxon>
        <taxon>Flectobacillaceae</taxon>
        <taxon>Aquirufa</taxon>
    </lineage>
</organism>
<proteinExistence type="predicted"/>
<keyword evidence="2" id="KW-0233">DNA recombination</keyword>
<feature type="domain" description="Resolvase/invertase-type recombinase catalytic" evidence="3">
    <location>
        <begin position="3"/>
        <end position="136"/>
    </location>
</feature>
<keyword evidence="1" id="KW-0238">DNA-binding</keyword>
<evidence type="ECO:0000256" key="2">
    <source>
        <dbReference type="ARBA" id="ARBA00023172"/>
    </source>
</evidence>
<dbReference type="PANTHER" id="PTHR30461">
    <property type="entry name" value="DNA-INVERTASE FROM LAMBDOID PROPHAGE"/>
    <property type="match status" value="1"/>
</dbReference>
<sequence>MENYIAYVRTSTGRQVLGLEEQQSRINQFIESTGDNLIEVVIEQESGKNNNRIKLEYATNLCIKYGYTLLFTKLDRLSREVEFLFTLRNKGVKLRCIELPELNTLTLGIFGSVAQWERELISNRTKAGLAALKARGVKLGSPQNLTLEAKLKGGEAIIRNRVENENWKMARMFIEHFQMKNGYLNFTHISRELNLNGYKTRYGCEFTPASVRRLYIQ</sequence>
<dbReference type="EMBL" id="SDHY01000004">
    <property type="protein sequence ID" value="RXK48855.1"/>
    <property type="molecule type" value="Genomic_DNA"/>
</dbReference>